<keyword evidence="3" id="KW-1185">Reference proteome</keyword>
<reference evidence="3" key="1">
    <citation type="journal article" date="2015" name="Nat. Genet.">
        <title>The pineapple genome and the evolution of CAM photosynthesis.</title>
        <authorList>
            <person name="Ming R."/>
            <person name="VanBuren R."/>
            <person name="Wai C.M."/>
            <person name="Tang H."/>
            <person name="Schatz M.C."/>
            <person name="Bowers J.E."/>
            <person name="Lyons E."/>
            <person name="Wang M.L."/>
            <person name="Chen J."/>
            <person name="Biggers E."/>
            <person name="Zhang J."/>
            <person name="Huang L."/>
            <person name="Zhang L."/>
            <person name="Miao W."/>
            <person name="Zhang J."/>
            <person name="Ye Z."/>
            <person name="Miao C."/>
            <person name="Lin Z."/>
            <person name="Wang H."/>
            <person name="Zhou H."/>
            <person name="Yim W.C."/>
            <person name="Priest H.D."/>
            <person name="Zheng C."/>
            <person name="Woodhouse M."/>
            <person name="Edger P.P."/>
            <person name="Guyot R."/>
            <person name="Guo H.B."/>
            <person name="Guo H."/>
            <person name="Zheng G."/>
            <person name="Singh R."/>
            <person name="Sharma A."/>
            <person name="Min X."/>
            <person name="Zheng Y."/>
            <person name="Lee H."/>
            <person name="Gurtowski J."/>
            <person name="Sedlazeck F.J."/>
            <person name="Harkess A."/>
            <person name="McKain M.R."/>
            <person name="Liao Z."/>
            <person name="Fang J."/>
            <person name="Liu J."/>
            <person name="Zhang X."/>
            <person name="Zhang Q."/>
            <person name="Hu W."/>
            <person name="Qin Y."/>
            <person name="Wang K."/>
            <person name="Chen L.Y."/>
            <person name="Shirley N."/>
            <person name="Lin Y.R."/>
            <person name="Liu L.Y."/>
            <person name="Hernandez A.G."/>
            <person name="Wright C.L."/>
            <person name="Bulone V."/>
            <person name="Tuskan G.A."/>
            <person name="Heath K."/>
            <person name="Zee F."/>
            <person name="Moore P.H."/>
            <person name="Sunkar R."/>
            <person name="Leebens-Mack J.H."/>
            <person name="Mockler T."/>
            <person name="Bennetzen J.L."/>
            <person name="Freeling M."/>
            <person name="Sankoff D."/>
            <person name="Paterson A.H."/>
            <person name="Zhu X."/>
            <person name="Yang X."/>
            <person name="Smith J.A."/>
            <person name="Cushman J.C."/>
            <person name="Paull R.E."/>
            <person name="Yu Q."/>
        </authorList>
    </citation>
    <scope>NUCLEOTIDE SEQUENCE [LARGE SCALE GENOMIC DNA]</scope>
    <source>
        <strain evidence="3">cv. F153</strain>
    </source>
</reference>
<proteinExistence type="predicted"/>
<feature type="region of interest" description="Disordered" evidence="2">
    <location>
        <begin position="227"/>
        <end position="304"/>
    </location>
</feature>
<organism evidence="3 4">
    <name type="scientific">Ananas comosus</name>
    <name type="common">Pineapple</name>
    <name type="synonym">Ananas ananas</name>
    <dbReference type="NCBI Taxonomy" id="4615"/>
    <lineage>
        <taxon>Eukaryota</taxon>
        <taxon>Viridiplantae</taxon>
        <taxon>Streptophyta</taxon>
        <taxon>Embryophyta</taxon>
        <taxon>Tracheophyta</taxon>
        <taxon>Spermatophyta</taxon>
        <taxon>Magnoliopsida</taxon>
        <taxon>Liliopsida</taxon>
        <taxon>Poales</taxon>
        <taxon>Bromeliaceae</taxon>
        <taxon>Bromelioideae</taxon>
        <taxon>Ananas</taxon>
    </lineage>
</organism>
<feature type="compositionally biased region" description="Polar residues" evidence="2">
    <location>
        <begin position="289"/>
        <end position="298"/>
    </location>
</feature>
<feature type="compositionally biased region" description="Basic and acidic residues" evidence="2">
    <location>
        <begin position="235"/>
        <end position="263"/>
    </location>
</feature>
<dbReference type="AlphaFoldDB" id="A0A6P5EH14"/>
<dbReference type="Proteomes" id="UP000515123">
    <property type="component" value="Unplaced"/>
</dbReference>
<name>A0A6P5EH14_ANACO</name>
<dbReference type="GeneID" id="109704425"/>
<reference evidence="4" key="2">
    <citation type="submission" date="2025-08" db="UniProtKB">
        <authorList>
            <consortium name="RefSeq"/>
        </authorList>
    </citation>
    <scope>IDENTIFICATION</scope>
    <source>
        <tissue evidence="4">Leaf</tissue>
    </source>
</reference>
<feature type="region of interest" description="Disordered" evidence="2">
    <location>
        <begin position="1"/>
        <end position="22"/>
    </location>
</feature>
<feature type="region of interest" description="Disordered" evidence="2">
    <location>
        <begin position="43"/>
        <end position="63"/>
    </location>
</feature>
<evidence type="ECO:0000313" key="3">
    <source>
        <dbReference type="Proteomes" id="UP000515123"/>
    </source>
</evidence>
<accession>A0A6P5EH14</accession>
<sequence>MQAITWDDSSSSESSSSDEDVNATALIAHDSFMCLASTDSISMTSMQEKSTSENSSDEESDEDDMVAAYHQLVVESKKMAKHNKKLLRRLLELEEENTKLESLTKSLEHEKDGLTKSYDSLFEKCTLLEKEKESHVENINFLTKQYSEAREANMEFTKTIIQLKSDLNQFSSGSSKLDKMLGLGQTNKLVLGYERTYIDQAMKKDDEHSTKAVPKLYGHVKRVCKQKAKSPTIPLDRKAQWKSKKDDPKNKQTWKPKKEDPKTNAKQTWKRKKDDPKKKIAQIVDKQHISQSSRPTQPKTRKIN</sequence>
<keyword evidence="1" id="KW-0175">Coiled coil</keyword>
<dbReference type="RefSeq" id="XP_020080750.1">
    <property type="nucleotide sequence ID" value="XM_020225161.1"/>
</dbReference>
<feature type="coiled-coil region" evidence="1">
    <location>
        <begin position="76"/>
        <end position="152"/>
    </location>
</feature>
<evidence type="ECO:0000313" key="4">
    <source>
        <dbReference type="RefSeq" id="XP_020080750.1"/>
    </source>
</evidence>
<evidence type="ECO:0000256" key="1">
    <source>
        <dbReference type="SAM" id="Coils"/>
    </source>
</evidence>
<gene>
    <name evidence="4" type="primary">LOC109704425</name>
</gene>
<protein>
    <submittedName>
        <fullName evidence="4">Hyaluronan mediated motility receptor-like</fullName>
    </submittedName>
</protein>
<evidence type="ECO:0000256" key="2">
    <source>
        <dbReference type="SAM" id="MobiDB-lite"/>
    </source>
</evidence>